<dbReference type="RefSeq" id="WP_198128604.1">
    <property type="nucleotide sequence ID" value="NZ_JAECZC010000105.1"/>
</dbReference>
<dbReference type="EMBL" id="JAECZC010000105">
    <property type="protein sequence ID" value="MBH8566866.1"/>
    <property type="molecule type" value="Genomic_DNA"/>
</dbReference>
<keyword evidence="4" id="KW-1133">Transmembrane helix</keyword>
<evidence type="ECO:0000256" key="3">
    <source>
        <dbReference type="SAM" id="Coils"/>
    </source>
</evidence>
<sequence length="422" mass="45525">MAQSLSPAQEPFDSSVSSKNKRKLSPLLLIPLGLLLAGAGILTWYFLSSNSETNTLRVSGRIEGYETDIGAKVAGRIESVAVREGDEVHQNQVIVKLDDAEIQAQLMGAAARLDSTEKQQEQARLQINLLSSQILESQLALQQSQGDAKGRIFQAESSVASTQAQLNQALAEVQQAKSELRLAQINRDRYAKLVNQGAVTKQQFDQAQTSFETALATVNSRQAAVDSYRKLVDSAKGQLTQAQTTALNPSIRNTQLAGLRTQLAQTRLQLAAAQANVANAKASQQETKAKIADLNVISPIDGVVVSRSVEPGAVVTTGKTLLTVINPNTVYLRAFVPQGDIGKVRVGQKAQVFLDSAPKEPLSAKIAAIDTQASFTPENIYFQQDRVKQVFGVKISIDNPDRLAKPGMPADAEIMIAKERGR</sequence>
<feature type="domain" description="Multidrug resistance protein MdtA-like alpha-helical hairpin" evidence="5">
    <location>
        <begin position="165"/>
        <end position="227"/>
    </location>
</feature>
<keyword evidence="4" id="KW-0472">Membrane</keyword>
<feature type="domain" description="CusB-like beta-barrel" evidence="7">
    <location>
        <begin position="329"/>
        <end position="414"/>
    </location>
</feature>
<comment type="subcellular location">
    <subcellularLocation>
        <location evidence="1">Cell envelope</location>
    </subcellularLocation>
</comment>
<gene>
    <name evidence="8" type="ORF">I8748_32765</name>
</gene>
<dbReference type="InterPro" id="IPR050465">
    <property type="entry name" value="UPF0194_transport"/>
</dbReference>
<evidence type="ECO:0000256" key="2">
    <source>
        <dbReference type="ARBA" id="ARBA00023054"/>
    </source>
</evidence>
<evidence type="ECO:0000313" key="9">
    <source>
        <dbReference type="Proteomes" id="UP000632766"/>
    </source>
</evidence>
<organism evidence="8 9">
    <name type="scientific">Amazonocrinis nigriterrae CENA67</name>
    <dbReference type="NCBI Taxonomy" id="2794033"/>
    <lineage>
        <taxon>Bacteria</taxon>
        <taxon>Bacillati</taxon>
        <taxon>Cyanobacteriota</taxon>
        <taxon>Cyanophyceae</taxon>
        <taxon>Nostocales</taxon>
        <taxon>Nostocaceae</taxon>
        <taxon>Amazonocrinis</taxon>
        <taxon>Amazonocrinis nigriterrae</taxon>
    </lineage>
</organism>
<dbReference type="PRINTS" id="PR01490">
    <property type="entry name" value="RTXTOXIND"/>
</dbReference>
<keyword evidence="2 3" id="KW-0175">Coiled coil</keyword>
<evidence type="ECO:0000259" key="6">
    <source>
        <dbReference type="Pfam" id="PF25917"/>
    </source>
</evidence>
<dbReference type="Pfam" id="PF25876">
    <property type="entry name" value="HH_MFP_RND"/>
    <property type="match status" value="1"/>
</dbReference>
<feature type="coiled-coil region" evidence="3">
    <location>
        <begin position="256"/>
        <end position="290"/>
    </location>
</feature>
<dbReference type="Proteomes" id="UP000632766">
    <property type="component" value="Unassembled WGS sequence"/>
</dbReference>
<dbReference type="InterPro" id="IPR058792">
    <property type="entry name" value="Beta-barrel_RND_2"/>
</dbReference>
<protein>
    <submittedName>
        <fullName evidence="8">Efflux RND transporter periplasmic adaptor subunit</fullName>
    </submittedName>
</protein>
<evidence type="ECO:0000313" key="8">
    <source>
        <dbReference type="EMBL" id="MBH8566866.1"/>
    </source>
</evidence>
<feature type="coiled-coil region" evidence="3">
    <location>
        <begin position="159"/>
        <end position="186"/>
    </location>
</feature>
<evidence type="ECO:0000259" key="7">
    <source>
        <dbReference type="Pfam" id="PF25954"/>
    </source>
</evidence>
<dbReference type="GO" id="GO:0030313">
    <property type="term" value="C:cell envelope"/>
    <property type="evidence" value="ECO:0007669"/>
    <property type="project" value="UniProtKB-SubCell"/>
</dbReference>
<accession>A0A8J7LCW8</accession>
<evidence type="ECO:0000256" key="4">
    <source>
        <dbReference type="SAM" id="Phobius"/>
    </source>
</evidence>
<dbReference type="Pfam" id="PF25954">
    <property type="entry name" value="Beta-barrel_RND_2"/>
    <property type="match status" value="1"/>
</dbReference>
<dbReference type="Pfam" id="PF25917">
    <property type="entry name" value="BSH_RND"/>
    <property type="match status" value="1"/>
</dbReference>
<dbReference type="Gene3D" id="2.40.50.100">
    <property type="match status" value="1"/>
</dbReference>
<dbReference type="SUPFAM" id="SSF111369">
    <property type="entry name" value="HlyD-like secretion proteins"/>
    <property type="match status" value="3"/>
</dbReference>
<feature type="domain" description="Multidrug resistance protein MdtA-like barrel-sandwich hybrid" evidence="6">
    <location>
        <begin position="67"/>
        <end position="324"/>
    </location>
</feature>
<evidence type="ECO:0000259" key="5">
    <source>
        <dbReference type="Pfam" id="PF25876"/>
    </source>
</evidence>
<keyword evidence="9" id="KW-1185">Reference proteome</keyword>
<dbReference type="PANTHER" id="PTHR32347">
    <property type="entry name" value="EFFLUX SYSTEM COMPONENT YKNX-RELATED"/>
    <property type="match status" value="1"/>
</dbReference>
<dbReference type="Gene3D" id="1.10.287.470">
    <property type="entry name" value="Helix hairpin bin"/>
    <property type="match status" value="1"/>
</dbReference>
<dbReference type="Gene3D" id="2.40.30.170">
    <property type="match status" value="1"/>
</dbReference>
<proteinExistence type="predicted"/>
<name>A0A8J7LCW8_9NOST</name>
<comment type="caution">
    <text evidence="8">The sequence shown here is derived from an EMBL/GenBank/DDBJ whole genome shotgun (WGS) entry which is preliminary data.</text>
</comment>
<evidence type="ECO:0000256" key="1">
    <source>
        <dbReference type="ARBA" id="ARBA00004196"/>
    </source>
</evidence>
<reference evidence="8 9" key="1">
    <citation type="journal article" date="2021" name="Int. J. Syst. Evol. Microbiol.">
        <title>Amazonocrinis nigriterrae gen. nov., sp. nov., Atlanticothrix silvestris gen. nov., sp. nov. and Dendronalium phyllosphericum gen. nov., sp. nov., nostocacean cyanobacteria from Brazilian environments.</title>
        <authorList>
            <person name="Alvarenga D.O."/>
            <person name="Andreote A.P.D."/>
            <person name="Branco L.H.Z."/>
            <person name="Delbaje E."/>
            <person name="Cruz R.B."/>
            <person name="Varani A.M."/>
            <person name="Fiore M.F."/>
        </authorList>
    </citation>
    <scope>NUCLEOTIDE SEQUENCE [LARGE SCALE GENOMIC DNA]</scope>
    <source>
        <strain evidence="8 9">CENA67</strain>
    </source>
</reference>
<dbReference type="InterPro" id="IPR058624">
    <property type="entry name" value="MdtA-like_HH"/>
</dbReference>
<dbReference type="PANTHER" id="PTHR32347:SF23">
    <property type="entry name" value="BLL5650 PROTEIN"/>
    <property type="match status" value="1"/>
</dbReference>
<feature type="transmembrane region" description="Helical" evidence="4">
    <location>
        <begin position="27"/>
        <end position="47"/>
    </location>
</feature>
<keyword evidence="4" id="KW-0812">Transmembrane</keyword>
<dbReference type="AlphaFoldDB" id="A0A8J7LCW8"/>
<dbReference type="InterPro" id="IPR058625">
    <property type="entry name" value="MdtA-like_BSH"/>
</dbReference>